<dbReference type="Proteomes" id="UP000186108">
    <property type="component" value="Chromosome"/>
</dbReference>
<dbReference type="InterPro" id="IPR045851">
    <property type="entry name" value="AMP-bd_C_sf"/>
</dbReference>
<dbReference type="Gene3D" id="1.10.1200.10">
    <property type="entry name" value="ACP-like"/>
    <property type="match status" value="1"/>
</dbReference>
<dbReference type="Pfam" id="PF00668">
    <property type="entry name" value="Condensation"/>
    <property type="match status" value="2"/>
</dbReference>
<dbReference type="GO" id="GO:0003824">
    <property type="term" value="F:catalytic activity"/>
    <property type="evidence" value="ECO:0007669"/>
    <property type="project" value="InterPro"/>
</dbReference>
<dbReference type="Pfam" id="PF00501">
    <property type="entry name" value="AMP-binding"/>
    <property type="match status" value="1"/>
</dbReference>
<dbReference type="SUPFAM" id="SSF56801">
    <property type="entry name" value="Acetyl-CoA synthetase-like"/>
    <property type="match status" value="1"/>
</dbReference>
<name>A0A1B1K5I7_RHOOP</name>
<dbReference type="Gene3D" id="3.30.559.10">
    <property type="entry name" value="Chloramphenicol acetyltransferase-like domain"/>
    <property type="match status" value="2"/>
</dbReference>
<dbReference type="GO" id="GO:0005737">
    <property type="term" value="C:cytoplasm"/>
    <property type="evidence" value="ECO:0007669"/>
    <property type="project" value="TreeGrafter"/>
</dbReference>
<dbReference type="GO" id="GO:0031177">
    <property type="term" value="F:phosphopantetheine binding"/>
    <property type="evidence" value="ECO:0007669"/>
    <property type="project" value="InterPro"/>
</dbReference>
<dbReference type="FunFam" id="1.10.1200.10:FF:000016">
    <property type="entry name" value="Non-ribosomal peptide synthase"/>
    <property type="match status" value="1"/>
</dbReference>
<keyword evidence="2" id="KW-0596">Phosphopantetheine</keyword>
<reference evidence="5 6" key="1">
    <citation type="submission" date="2014-07" db="EMBL/GenBank/DDBJ databases">
        <authorList>
            <person name="Zhang J.E."/>
            <person name="Yang H."/>
            <person name="Guo J."/>
            <person name="Deng Z."/>
            <person name="Luo H."/>
            <person name="Luo M."/>
            <person name="Zhao B."/>
        </authorList>
    </citation>
    <scope>NUCLEOTIDE SEQUENCE [LARGE SCALE GENOMIC DNA]</scope>
    <source>
        <strain evidence="5 6">1CP</strain>
    </source>
</reference>
<dbReference type="GO" id="GO:0044550">
    <property type="term" value="P:secondary metabolite biosynthetic process"/>
    <property type="evidence" value="ECO:0007669"/>
    <property type="project" value="TreeGrafter"/>
</dbReference>
<dbReference type="FunFam" id="3.40.50.12780:FF:000012">
    <property type="entry name" value="Non-ribosomal peptide synthetase"/>
    <property type="match status" value="1"/>
</dbReference>
<gene>
    <name evidence="5" type="ORF">R1CP_16010</name>
</gene>
<comment type="cofactor">
    <cofactor evidence="1">
        <name>pantetheine 4'-phosphate</name>
        <dbReference type="ChEBI" id="CHEBI:47942"/>
    </cofactor>
</comment>
<dbReference type="Gene3D" id="3.30.300.30">
    <property type="match status" value="1"/>
</dbReference>
<dbReference type="EMBL" id="CP009111">
    <property type="protein sequence ID" value="ANS27893.1"/>
    <property type="molecule type" value="Genomic_DNA"/>
</dbReference>
<dbReference type="SUPFAM" id="SSF47336">
    <property type="entry name" value="ACP-like"/>
    <property type="match status" value="1"/>
</dbReference>
<dbReference type="Pfam" id="PF00550">
    <property type="entry name" value="PP-binding"/>
    <property type="match status" value="1"/>
</dbReference>
<dbReference type="InterPro" id="IPR036736">
    <property type="entry name" value="ACP-like_sf"/>
</dbReference>
<dbReference type="PROSITE" id="PS00012">
    <property type="entry name" value="PHOSPHOPANTETHEINE"/>
    <property type="match status" value="1"/>
</dbReference>
<dbReference type="SUPFAM" id="SSF52777">
    <property type="entry name" value="CoA-dependent acyltransferases"/>
    <property type="match status" value="4"/>
</dbReference>
<dbReference type="InterPro" id="IPR020845">
    <property type="entry name" value="AMP-binding_CS"/>
</dbReference>
<dbReference type="PANTHER" id="PTHR45527">
    <property type="entry name" value="NONRIBOSOMAL PEPTIDE SYNTHETASE"/>
    <property type="match status" value="1"/>
</dbReference>
<dbReference type="PROSITE" id="PS00455">
    <property type="entry name" value="AMP_BINDING"/>
    <property type="match status" value="1"/>
</dbReference>
<dbReference type="PROSITE" id="PS50075">
    <property type="entry name" value="CARRIER"/>
    <property type="match status" value="1"/>
</dbReference>
<evidence type="ECO:0000256" key="2">
    <source>
        <dbReference type="ARBA" id="ARBA00022450"/>
    </source>
</evidence>
<evidence type="ECO:0000313" key="5">
    <source>
        <dbReference type="EMBL" id="ANS27893.1"/>
    </source>
</evidence>
<evidence type="ECO:0000256" key="1">
    <source>
        <dbReference type="ARBA" id="ARBA00001957"/>
    </source>
</evidence>
<dbReference type="InterPro" id="IPR025110">
    <property type="entry name" value="AMP-bd_C"/>
</dbReference>
<dbReference type="Pfam" id="PF13193">
    <property type="entry name" value="AMP-binding_C"/>
    <property type="match status" value="1"/>
</dbReference>
<dbReference type="FunFam" id="3.40.50.980:FF:000001">
    <property type="entry name" value="Non-ribosomal peptide synthetase"/>
    <property type="match status" value="1"/>
</dbReference>
<dbReference type="InterPro" id="IPR023213">
    <property type="entry name" value="CAT-like_dom_sf"/>
</dbReference>
<dbReference type="InterPro" id="IPR001242">
    <property type="entry name" value="Condensation_dom"/>
</dbReference>
<evidence type="ECO:0000259" key="4">
    <source>
        <dbReference type="PROSITE" id="PS50075"/>
    </source>
</evidence>
<dbReference type="Gene3D" id="3.30.559.30">
    <property type="entry name" value="Nonribosomal peptide synthetase, condensation domain"/>
    <property type="match status" value="2"/>
</dbReference>
<dbReference type="SMART" id="SM00823">
    <property type="entry name" value="PKS_PP"/>
    <property type="match status" value="1"/>
</dbReference>
<dbReference type="PATRIC" id="fig|37919.13.peg.3301"/>
<dbReference type="NCBIfam" id="TIGR01733">
    <property type="entry name" value="AA-adenyl-dom"/>
    <property type="match status" value="1"/>
</dbReference>
<evidence type="ECO:0000256" key="3">
    <source>
        <dbReference type="ARBA" id="ARBA00022553"/>
    </source>
</evidence>
<dbReference type="UniPathway" id="UPA00011"/>
<dbReference type="PANTHER" id="PTHR45527:SF1">
    <property type="entry name" value="FATTY ACID SYNTHASE"/>
    <property type="match status" value="1"/>
</dbReference>
<dbReference type="GO" id="GO:0043041">
    <property type="term" value="P:amino acid activation for nonribosomal peptide biosynthetic process"/>
    <property type="evidence" value="ECO:0007669"/>
    <property type="project" value="TreeGrafter"/>
</dbReference>
<dbReference type="GO" id="GO:0072330">
    <property type="term" value="P:monocarboxylic acid biosynthetic process"/>
    <property type="evidence" value="ECO:0007669"/>
    <property type="project" value="UniProtKB-ARBA"/>
</dbReference>
<dbReference type="InterPro" id="IPR000873">
    <property type="entry name" value="AMP-dep_synth/lig_dom"/>
</dbReference>
<organism evidence="5 6">
    <name type="scientific">Rhodococcus opacus</name>
    <name type="common">Nocardia opaca</name>
    <dbReference type="NCBI Taxonomy" id="37919"/>
    <lineage>
        <taxon>Bacteria</taxon>
        <taxon>Bacillati</taxon>
        <taxon>Actinomycetota</taxon>
        <taxon>Actinomycetes</taxon>
        <taxon>Mycobacteriales</taxon>
        <taxon>Nocardiaceae</taxon>
        <taxon>Rhodococcus</taxon>
    </lineage>
</organism>
<dbReference type="InterPro" id="IPR006162">
    <property type="entry name" value="Ppantetheine_attach_site"/>
</dbReference>
<dbReference type="GO" id="GO:0008610">
    <property type="term" value="P:lipid biosynthetic process"/>
    <property type="evidence" value="ECO:0007669"/>
    <property type="project" value="UniProtKB-ARBA"/>
</dbReference>
<keyword evidence="3" id="KW-0597">Phosphoprotein</keyword>
<dbReference type="CDD" id="cd19540">
    <property type="entry name" value="LCL_NRPS-like"/>
    <property type="match status" value="1"/>
</dbReference>
<accession>A0A1B1K5I7</accession>
<dbReference type="SMART" id="SM01294">
    <property type="entry name" value="PKS_PP_betabranch"/>
    <property type="match status" value="1"/>
</dbReference>
<dbReference type="InterPro" id="IPR020806">
    <property type="entry name" value="PKS_PP-bd"/>
</dbReference>
<dbReference type="RefSeq" id="WP_065490784.1">
    <property type="nucleotide sequence ID" value="NZ_CP009111.1"/>
</dbReference>
<feature type="domain" description="Carrier" evidence="4">
    <location>
        <begin position="953"/>
        <end position="1028"/>
    </location>
</feature>
<dbReference type="Gene3D" id="3.40.50.980">
    <property type="match status" value="2"/>
</dbReference>
<dbReference type="InterPro" id="IPR010071">
    <property type="entry name" value="AA_adenyl_dom"/>
</dbReference>
<evidence type="ECO:0000313" key="6">
    <source>
        <dbReference type="Proteomes" id="UP000186108"/>
    </source>
</evidence>
<dbReference type="Gene3D" id="2.30.38.10">
    <property type="entry name" value="Luciferase, Domain 3"/>
    <property type="match status" value="1"/>
</dbReference>
<dbReference type="InterPro" id="IPR009081">
    <property type="entry name" value="PP-bd_ACP"/>
</dbReference>
<protein>
    <submittedName>
        <fullName evidence="5">Putative non-ribosomal peptide synthetase</fullName>
    </submittedName>
</protein>
<proteinExistence type="predicted"/>
<sequence length="1475" mass="159288">MSTQLTHSKSSGRLVPLTAAQQAIWLAQQLTPEVPYVIAQYVDLSGPIEVEKLCEAHTRAMDELGAEVVLVDVDGHPYQRERIRSAGQVLVLDFRAERDPAEFAREWMRRDCTVAMGDDSLVFSRVLRVGDERVFWYARAHHLALDGYAAMLLMQRTAQWYVAALGGGEPGPHRVVGPEQLSRADRDYRSSGRFDADREYWAGLAPDLPPVVSLAGRSAAPRPAVRVTGDPMAVSSMPMPGDRSVLDRTAVLVAAFAVYLARMTGVDDVMVSLPVTARTTGSLRAAAGSVSNVVPLALPGIGATTVEEAIGIARAALIAALRHQRYRREDIGRERGTANGELASFGPVLNLMLFEPDISLGAVTGRVHVLTTGPTADLAVNIYPGSTDLMPRIDFEANPALYSERELSSHHRRFTHFLQEFVTVIDQDCAVADLELFLPGEREVLTPARGPADVEPATLTQLLAAATGASGERIAVRDRGRSFSYRDLDRHSTALAGRLLGAGIGPEDLVAVAVPRSYESVVAVWAVAAAGGAYVPVDPTYPRARIQYMLDDCTPVVGLTSSDTRGQLPATVRWLTVDLDTLDVPPPRPVRPVRPVRRENAAYVIYTSGSTGAPKGVVVTHDGLANLAQEIRDNYALSATSRILHFASPSFDTALVEVLAAALAGATLVVTPPDVVGGHELADLLRDAHVTHVLSTPSALATVNPDGLDEVELVLVGGEACPPELVTRWALHRTMRNAYGPTETTCSVTLSSPMAPDRPVTIGALMRGVDAVVLDRRLRPLPSGAVGELYLGTPGLARGYAHRGGMTAGRFVANPFGKPGSRLFRTGDLVRWTPEATLEYVGRSDDQVKVRGFRIELGEIDAALRGHPDVEFATTVVHNRAGDALLVSYVLLRTSSEVTPAMLRAAVAQLLPDYMVPAVITVLDDVPLTPTKKLDRAALPAPEFGSVVPAARPPRTPDEHAVAGVLARVLCADVVDAESSFFDLGGDSLSATRVIAALNADFGAQLGVRDLFEYPTVAALAQLLAEEHPESGELSSLRAFATQPLPQRVPLAPAQQFLDRTATRPALYNLPFTVTIRGVLDIEALRDATTDVLDRHHPLRTVYPDSADGPCQRFLDVTDAVPDLTPVHVTASELAQHIRWLLHRGFDVRTEPPLRATLFATGPEEHLLACVIHHISADGWSLAVLARDLLTAYASRAAGTAPRWASLPAQYPHYSLWRHDLLGDDADPGSLTARQIEFWRAELAGLPGELTLPADRPRPQRWTYAAGRLSFAIDEQTHRALLHVAHARRATMFTVLHSALVLLLARLSSQRTIAIGTPTAGRTHPDLDDVVGMFVNTLVLRSTVDPGTTVADLLDQSRDTELNAFAHADVQFEHLVDVLDPPRSPSLHPFFQVALSLNNFTAVTLDSDGLEFEIAPQPLDIAKCDLHFHFTDHHNADGDPAGIDCELVYAADLFDHDTIAGFLTLLRTILAEAVG</sequence>